<evidence type="ECO:0000256" key="9">
    <source>
        <dbReference type="ARBA" id="ARBA00023136"/>
    </source>
</evidence>
<evidence type="ECO:0000256" key="4">
    <source>
        <dbReference type="ARBA" id="ARBA00022475"/>
    </source>
</evidence>
<feature type="domain" description="ABC transmembrane type-1" evidence="12">
    <location>
        <begin position="36"/>
        <end position="232"/>
    </location>
</feature>
<dbReference type="InterPro" id="IPR035906">
    <property type="entry name" value="MetI-like_sf"/>
</dbReference>
<dbReference type="GO" id="GO:0043190">
    <property type="term" value="C:ATP-binding cassette (ABC) transporter complex"/>
    <property type="evidence" value="ECO:0007669"/>
    <property type="project" value="InterPro"/>
</dbReference>
<dbReference type="Gene3D" id="1.10.3720.10">
    <property type="entry name" value="MetI-like"/>
    <property type="match status" value="1"/>
</dbReference>
<dbReference type="GO" id="GO:0022857">
    <property type="term" value="F:transmembrane transporter activity"/>
    <property type="evidence" value="ECO:0007669"/>
    <property type="project" value="InterPro"/>
</dbReference>
<dbReference type="STRING" id="1123510.GCA_000620025_01683"/>
<evidence type="ECO:0000256" key="6">
    <source>
        <dbReference type="ARBA" id="ARBA00022692"/>
    </source>
</evidence>
<dbReference type="PANTHER" id="PTHR30614">
    <property type="entry name" value="MEMBRANE COMPONENT OF AMINO ACID ABC TRANSPORTER"/>
    <property type="match status" value="1"/>
</dbReference>
<keyword evidence="9 11" id="KW-0472">Membrane</keyword>
<dbReference type="Pfam" id="PF00528">
    <property type="entry name" value="BPD_transp_1"/>
    <property type="match status" value="1"/>
</dbReference>
<feature type="transmembrane region" description="Helical" evidence="11">
    <location>
        <begin position="178"/>
        <end position="205"/>
    </location>
</feature>
<dbReference type="PANTHER" id="PTHR30614:SF10">
    <property type="entry name" value="ARGININE ABC TRANSPORTER PERMEASE PROTEIN ARTM"/>
    <property type="match status" value="1"/>
</dbReference>
<feature type="transmembrane region" description="Helical" evidence="11">
    <location>
        <begin position="31"/>
        <end position="60"/>
    </location>
</feature>
<keyword evidence="5" id="KW-0997">Cell inner membrane</keyword>
<protein>
    <recommendedName>
        <fullName evidence="10">Arginine ABC transporter permease protein ArtM</fullName>
    </recommendedName>
</protein>
<comment type="similarity">
    <text evidence="2">Belongs to the binding-protein-dependent transport system permease family. HisMQ subfamily.</text>
</comment>
<evidence type="ECO:0000313" key="13">
    <source>
        <dbReference type="EMBL" id="BBG30558.1"/>
    </source>
</evidence>
<dbReference type="InterPro" id="IPR043429">
    <property type="entry name" value="ArtM/GltK/GlnP/TcyL/YhdX-like"/>
</dbReference>
<evidence type="ECO:0000313" key="14">
    <source>
        <dbReference type="Proteomes" id="UP000267342"/>
    </source>
</evidence>
<keyword evidence="3 11" id="KW-0813">Transport</keyword>
<keyword evidence="6 11" id="KW-0812">Transmembrane</keyword>
<evidence type="ECO:0000256" key="2">
    <source>
        <dbReference type="ARBA" id="ARBA00010072"/>
    </source>
</evidence>
<sequence length="248" mass="27590">MNDTTSLSYTLAHLLHDLTGIKSLSAENLSLYWPGFVTTIQLTFISLILGLCLALAFALIRAMRVPFVHRPVAVFTYLFRSTPLLIQLYLIYYGLGQIQTDSQLWHTLIGSPFWLAITAFMLNTAAYTTEIIYGAIKTTPKGEIEAAHAYGMSPRKTMLRVVLPNAFRRALPAYGNEVIFMLHATAIASVVTLTDITGAAIQVLFNTYDGFTPFVTAAVFYMVLSFALQALFRRLERKLLIHTQPASA</sequence>
<gene>
    <name evidence="13" type="ORF">ZBT109_1812</name>
</gene>
<name>A0A348HG06_9GAMM</name>
<dbReference type="KEGG" id="zpl:ZBT109_1812"/>
<keyword evidence="14" id="KW-1185">Reference proteome</keyword>
<evidence type="ECO:0000256" key="10">
    <source>
        <dbReference type="ARBA" id="ARBA00040319"/>
    </source>
</evidence>
<keyword evidence="8 11" id="KW-1133">Transmembrane helix</keyword>
<reference evidence="13 14" key="1">
    <citation type="submission" date="2018-09" db="EMBL/GenBank/DDBJ databases">
        <title>Zymobacter palmae IAM14233 (=T109) whole genome analysis.</title>
        <authorList>
            <person name="Yanase H."/>
        </authorList>
    </citation>
    <scope>NUCLEOTIDE SEQUENCE [LARGE SCALE GENOMIC DNA]</scope>
    <source>
        <strain evidence="13 14">IAM14233</strain>
    </source>
</reference>
<evidence type="ECO:0000259" key="12">
    <source>
        <dbReference type="PROSITE" id="PS50928"/>
    </source>
</evidence>
<dbReference type="Proteomes" id="UP000267342">
    <property type="component" value="Chromosome"/>
</dbReference>
<feature type="transmembrane region" description="Helical" evidence="11">
    <location>
        <begin position="72"/>
        <end position="93"/>
    </location>
</feature>
<evidence type="ECO:0000256" key="3">
    <source>
        <dbReference type="ARBA" id="ARBA00022448"/>
    </source>
</evidence>
<dbReference type="OrthoDB" id="4404959at2"/>
<evidence type="ECO:0000256" key="11">
    <source>
        <dbReference type="RuleBase" id="RU363032"/>
    </source>
</evidence>
<dbReference type="NCBIfam" id="TIGR01726">
    <property type="entry name" value="HEQRo_perm_3TM"/>
    <property type="match status" value="1"/>
</dbReference>
<comment type="subcellular location">
    <subcellularLocation>
        <location evidence="1">Cell inner membrane</location>
        <topology evidence="1">Multi-pass membrane protein</topology>
    </subcellularLocation>
    <subcellularLocation>
        <location evidence="11">Cell membrane</location>
        <topology evidence="11">Multi-pass membrane protein</topology>
    </subcellularLocation>
</comment>
<dbReference type="EMBL" id="AP018933">
    <property type="protein sequence ID" value="BBG30558.1"/>
    <property type="molecule type" value="Genomic_DNA"/>
</dbReference>
<dbReference type="AlphaFoldDB" id="A0A348HG06"/>
<evidence type="ECO:0000256" key="7">
    <source>
        <dbReference type="ARBA" id="ARBA00022970"/>
    </source>
</evidence>
<evidence type="ECO:0000256" key="8">
    <source>
        <dbReference type="ARBA" id="ARBA00022989"/>
    </source>
</evidence>
<evidence type="ECO:0000256" key="5">
    <source>
        <dbReference type="ARBA" id="ARBA00022519"/>
    </source>
</evidence>
<feature type="transmembrane region" description="Helical" evidence="11">
    <location>
        <begin position="113"/>
        <end position="136"/>
    </location>
</feature>
<keyword evidence="4" id="KW-1003">Cell membrane</keyword>
<keyword evidence="7" id="KW-0029">Amino-acid transport</keyword>
<proteinExistence type="inferred from homology"/>
<dbReference type="CDD" id="cd06261">
    <property type="entry name" value="TM_PBP2"/>
    <property type="match status" value="1"/>
</dbReference>
<evidence type="ECO:0000256" key="1">
    <source>
        <dbReference type="ARBA" id="ARBA00004429"/>
    </source>
</evidence>
<accession>A0A348HG06</accession>
<dbReference type="RefSeq" id="WP_084261778.1">
    <property type="nucleotide sequence ID" value="NZ_AP018933.1"/>
</dbReference>
<dbReference type="InterPro" id="IPR010065">
    <property type="entry name" value="AA_ABC_transptr_permease_3TM"/>
</dbReference>
<feature type="transmembrane region" description="Helical" evidence="11">
    <location>
        <begin position="211"/>
        <end position="232"/>
    </location>
</feature>
<organism evidence="13 14">
    <name type="scientific">Zymobacter palmae</name>
    <dbReference type="NCBI Taxonomy" id="33074"/>
    <lineage>
        <taxon>Bacteria</taxon>
        <taxon>Pseudomonadati</taxon>
        <taxon>Pseudomonadota</taxon>
        <taxon>Gammaproteobacteria</taxon>
        <taxon>Oceanospirillales</taxon>
        <taxon>Halomonadaceae</taxon>
        <taxon>Zymobacter group</taxon>
        <taxon>Zymobacter</taxon>
    </lineage>
</organism>
<dbReference type="GO" id="GO:0006865">
    <property type="term" value="P:amino acid transport"/>
    <property type="evidence" value="ECO:0007669"/>
    <property type="project" value="UniProtKB-KW"/>
</dbReference>
<dbReference type="InterPro" id="IPR000515">
    <property type="entry name" value="MetI-like"/>
</dbReference>
<dbReference type="SUPFAM" id="SSF161098">
    <property type="entry name" value="MetI-like"/>
    <property type="match status" value="1"/>
</dbReference>
<dbReference type="PROSITE" id="PS50928">
    <property type="entry name" value="ABC_TM1"/>
    <property type="match status" value="1"/>
</dbReference>